<keyword evidence="2" id="KW-1185">Reference proteome</keyword>
<evidence type="ECO:0000313" key="2">
    <source>
        <dbReference type="Proteomes" id="UP000576792"/>
    </source>
</evidence>
<evidence type="ECO:0000313" key="1">
    <source>
        <dbReference type="EMBL" id="NJC55770.1"/>
    </source>
</evidence>
<sequence>MIETFAFDATTIVAGIELDCPGTADDGISP</sequence>
<dbReference type="AlphaFoldDB" id="A0A846RXD4"/>
<gene>
    <name evidence="1" type="ORF">BKA07_000805</name>
</gene>
<accession>A0A846RXD4</accession>
<proteinExistence type="predicted"/>
<organism evidence="1 2">
    <name type="scientific">Brevibacterium marinum</name>
    <dbReference type="NCBI Taxonomy" id="418643"/>
    <lineage>
        <taxon>Bacteria</taxon>
        <taxon>Bacillati</taxon>
        <taxon>Actinomycetota</taxon>
        <taxon>Actinomycetes</taxon>
        <taxon>Micrococcales</taxon>
        <taxon>Brevibacteriaceae</taxon>
        <taxon>Brevibacterium</taxon>
    </lineage>
</organism>
<name>A0A846RXD4_9MICO</name>
<protein>
    <submittedName>
        <fullName evidence="1">Uncharacterized protein</fullName>
    </submittedName>
</protein>
<dbReference type="Proteomes" id="UP000576792">
    <property type="component" value="Unassembled WGS sequence"/>
</dbReference>
<dbReference type="EMBL" id="JAATJN010000001">
    <property type="protein sequence ID" value="NJC55770.1"/>
    <property type="molecule type" value="Genomic_DNA"/>
</dbReference>
<comment type="caution">
    <text evidence="1">The sequence shown here is derived from an EMBL/GenBank/DDBJ whole genome shotgun (WGS) entry which is preliminary data.</text>
</comment>
<reference evidence="1 2" key="1">
    <citation type="submission" date="2020-03" db="EMBL/GenBank/DDBJ databases">
        <title>Sequencing the genomes of 1000 actinobacteria strains.</title>
        <authorList>
            <person name="Klenk H.-P."/>
        </authorList>
    </citation>
    <scope>NUCLEOTIDE SEQUENCE [LARGE SCALE GENOMIC DNA]</scope>
    <source>
        <strain evidence="1 2">DSM 18964</strain>
    </source>
</reference>